<keyword evidence="2 13" id="KW-0963">Cytoplasm</keyword>
<evidence type="ECO:0000313" key="15">
    <source>
        <dbReference type="EMBL" id="KXA62573.1"/>
    </source>
</evidence>
<name>A0A133S2D1_9FIRM</name>
<keyword evidence="7 13" id="KW-0378">Hydrolase</keyword>
<dbReference type="Gene3D" id="3.30.420.10">
    <property type="entry name" value="Ribonuclease H-like superfamily/Ribonuclease H"/>
    <property type="match status" value="1"/>
</dbReference>
<dbReference type="FunFam" id="3.30.420.10:FF:000002">
    <property type="entry name" value="Crossover junction endodeoxyribonuclease RuvC"/>
    <property type="match status" value="1"/>
</dbReference>
<reference evidence="15 16" key="1">
    <citation type="submission" date="2016-01" db="EMBL/GenBank/DDBJ databases">
        <authorList>
            <person name="Oliw E.H."/>
        </authorList>
    </citation>
    <scope>NUCLEOTIDE SEQUENCE [LARGE SCALE GENOMIC DNA]</scope>
    <source>
        <strain evidence="15 16">CMW7756B</strain>
    </source>
</reference>
<dbReference type="GO" id="GO:0006310">
    <property type="term" value="P:DNA recombination"/>
    <property type="evidence" value="ECO:0007669"/>
    <property type="project" value="UniProtKB-UniRule"/>
</dbReference>
<sequence length="165" mass="18225">MRIIGIDPGTAICGYGIIDVQGSKLTPVAYGAITTPKELTDAQRLEILFNDLSDILEAYKPDKFGVEELFFNRNVTTAIKVGQARGVILLAAEQQRIPIYEYTPLQIKQAVTGYGKADKNQVIYMTMNILGVREKIKPDDTADALAVAICTAHSSHQDRLMRLIK</sequence>
<dbReference type="AlphaFoldDB" id="A0A133S2D1"/>
<dbReference type="NCBIfam" id="NF000711">
    <property type="entry name" value="PRK00039.2-1"/>
    <property type="match status" value="1"/>
</dbReference>
<comment type="subunit">
    <text evidence="13">Homodimer which binds Holliday junction (HJ) DNA. The HJ becomes 2-fold symmetrical on binding to RuvC with unstacked arms; it has a different conformation from HJ DNA in complex with RuvA. In the full resolvosome a probable DNA-RuvA(4)-RuvB(12)-RuvC(2) complex forms which resolves the HJ.</text>
</comment>
<protein>
    <recommendedName>
        <fullName evidence="13 14">Crossover junction endodeoxyribonuclease RuvC</fullName>
        <ecNumber evidence="13 14">3.1.21.10</ecNumber>
    </recommendedName>
    <alternativeName>
        <fullName evidence="13">Holliday junction nuclease RuvC</fullName>
    </alternativeName>
    <alternativeName>
        <fullName evidence="13">Holliday junction resolvase RuvC</fullName>
    </alternativeName>
</protein>
<dbReference type="EMBL" id="LRQT01000088">
    <property type="protein sequence ID" value="KXA62573.1"/>
    <property type="molecule type" value="Genomic_DNA"/>
</dbReference>
<feature type="binding site" evidence="13">
    <location>
        <position position="67"/>
    </location>
    <ligand>
        <name>Mg(2+)</name>
        <dbReference type="ChEBI" id="CHEBI:18420"/>
        <label>2</label>
    </ligand>
</feature>
<dbReference type="PATRIC" id="fig|39777.7.peg.1568"/>
<dbReference type="Proteomes" id="UP000070226">
    <property type="component" value="Unassembled WGS sequence"/>
</dbReference>
<dbReference type="HAMAP" id="MF_00034">
    <property type="entry name" value="RuvC"/>
    <property type="match status" value="1"/>
</dbReference>
<dbReference type="InterPro" id="IPR002176">
    <property type="entry name" value="X-over_junc_endoDNase_RuvC"/>
</dbReference>
<dbReference type="SUPFAM" id="SSF53098">
    <property type="entry name" value="Ribonuclease H-like"/>
    <property type="match status" value="1"/>
</dbReference>
<dbReference type="NCBIfam" id="TIGR00228">
    <property type="entry name" value="ruvC"/>
    <property type="match status" value="1"/>
</dbReference>
<dbReference type="PRINTS" id="PR00696">
    <property type="entry name" value="RSOLVASERUVC"/>
</dbReference>
<evidence type="ECO:0000256" key="14">
    <source>
        <dbReference type="NCBIfam" id="TIGR00228"/>
    </source>
</evidence>
<dbReference type="InterPro" id="IPR020563">
    <property type="entry name" value="X-over_junc_endoDNase_Mg_BS"/>
</dbReference>
<feature type="active site" evidence="13">
    <location>
        <position position="67"/>
    </location>
</feature>
<dbReference type="Pfam" id="PF02075">
    <property type="entry name" value="RuvC"/>
    <property type="match status" value="1"/>
</dbReference>
<evidence type="ECO:0000256" key="13">
    <source>
        <dbReference type="HAMAP-Rule" id="MF_00034"/>
    </source>
</evidence>
<feature type="binding site" evidence="13">
    <location>
        <position position="7"/>
    </location>
    <ligand>
        <name>Mg(2+)</name>
        <dbReference type="ChEBI" id="CHEBI:18420"/>
        <label>1</label>
    </ligand>
</feature>
<organism evidence="15">
    <name type="scientific">Veillonella atypica</name>
    <dbReference type="NCBI Taxonomy" id="39777"/>
    <lineage>
        <taxon>Bacteria</taxon>
        <taxon>Bacillati</taxon>
        <taxon>Bacillota</taxon>
        <taxon>Negativicutes</taxon>
        <taxon>Veillonellales</taxon>
        <taxon>Veillonellaceae</taxon>
        <taxon>Veillonella</taxon>
    </lineage>
</organism>
<proteinExistence type="inferred from homology"/>
<dbReference type="GO" id="GO:0048476">
    <property type="term" value="C:Holliday junction resolvase complex"/>
    <property type="evidence" value="ECO:0007669"/>
    <property type="project" value="UniProtKB-UniRule"/>
</dbReference>
<feature type="binding site" evidence="13">
    <location>
        <position position="140"/>
    </location>
    <ligand>
        <name>Mg(2+)</name>
        <dbReference type="ChEBI" id="CHEBI:18420"/>
        <label>1</label>
    </ligand>
</feature>
<comment type="similarity">
    <text evidence="1 13">Belongs to the RuvC family.</text>
</comment>
<feature type="active site" evidence="13">
    <location>
        <position position="7"/>
    </location>
</feature>
<comment type="function">
    <text evidence="13">The RuvA-RuvB-RuvC complex processes Holliday junction (HJ) DNA during genetic recombination and DNA repair. Endonuclease that resolves HJ intermediates. Cleaves cruciform DNA by making single-stranded nicks across the HJ at symmetrical positions within the homologous arms, yielding a 5'-phosphate and a 3'-hydroxyl group; requires a central core of homology in the junction. The consensus cleavage sequence is 5'-(A/T)TT(C/G)-3'. Cleavage occurs on the 3'-side of the TT dinucleotide at the point of strand exchange. HJ branch migration catalyzed by RuvA-RuvB allows RuvC to scan DNA until it finds its consensus sequence, where it cleaves and resolves the cruciform DNA.</text>
</comment>
<feature type="active site" evidence="13">
    <location>
        <position position="140"/>
    </location>
</feature>
<evidence type="ECO:0000256" key="8">
    <source>
        <dbReference type="ARBA" id="ARBA00022842"/>
    </source>
</evidence>
<dbReference type="GO" id="GO:0005737">
    <property type="term" value="C:cytoplasm"/>
    <property type="evidence" value="ECO:0007669"/>
    <property type="project" value="UniProtKB-SubCell"/>
</dbReference>
<evidence type="ECO:0000256" key="10">
    <source>
        <dbReference type="ARBA" id="ARBA00023172"/>
    </source>
</evidence>
<dbReference type="InterPro" id="IPR012337">
    <property type="entry name" value="RNaseH-like_sf"/>
</dbReference>
<keyword evidence="10 13" id="KW-0233">DNA recombination</keyword>
<dbReference type="EC" id="3.1.21.10" evidence="13 14"/>
<comment type="caution">
    <text evidence="15">The sequence shown here is derived from an EMBL/GenBank/DDBJ whole genome shotgun (WGS) entry which is preliminary data.</text>
</comment>
<evidence type="ECO:0000256" key="4">
    <source>
        <dbReference type="ARBA" id="ARBA00022723"/>
    </source>
</evidence>
<dbReference type="GO" id="GO:0000287">
    <property type="term" value="F:magnesium ion binding"/>
    <property type="evidence" value="ECO:0007669"/>
    <property type="project" value="UniProtKB-UniRule"/>
</dbReference>
<keyword evidence="6 13" id="KW-0227">DNA damage</keyword>
<dbReference type="GO" id="GO:0003677">
    <property type="term" value="F:DNA binding"/>
    <property type="evidence" value="ECO:0007669"/>
    <property type="project" value="UniProtKB-KW"/>
</dbReference>
<dbReference type="InterPro" id="IPR036397">
    <property type="entry name" value="RNaseH_sf"/>
</dbReference>
<dbReference type="PROSITE" id="PS01321">
    <property type="entry name" value="RUVC"/>
    <property type="match status" value="1"/>
</dbReference>
<evidence type="ECO:0000256" key="6">
    <source>
        <dbReference type="ARBA" id="ARBA00022763"/>
    </source>
</evidence>
<keyword evidence="8 13" id="KW-0460">Magnesium</keyword>
<comment type="subcellular location">
    <subcellularLocation>
        <location evidence="13">Cytoplasm</location>
    </subcellularLocation>
</comment>
<dbReference type="STRING" id="39777.B7L28_00295"/>
<keyword evidence="11 13" id="KW-0234">DNA repair</keyword>
<evidence type="ECO:0000256" key="5">
    <source>
        <dbReference type="ARBA" id="ARBA00022759"/>
    </source>
</evidence>
<comment type="cofactor">
    <cofactor evidence="13">
        <name>Mg(2+)</name>
        <dbReference type="ChEBI" id="CHEBI:18420"/>
    </cofactor>
    <text evidence="13">Binds 2 Mg(2+) ion per subunit.</text>
</comment>
<dbReference type="GO" id="GO:0006281">
    <property type="term" value="P:DNA repair"/>
    <property type="evidence" value="ECO:0007669"/>
    <property type="project" value="UniProtKB-UniRule"/>
</dbReference>
<evidence type="ECO:0000313" key="16">
    <source>
        <dbReference type="Proteomes" id="UP000070226"/>
    </source>
</evidence>
<evidence type="ECO:0000256" key="2">
    <source>
        <dbReference type="ARBA" id="ARBA00022490"/>
    </source>
</evidence>
<keyword evidence="4 13" id="KW-0479">Metal-binding</keyword>
<comment type="catalytic activity">
    <reaction evidence="12 13">
        <text>Endonucleolytic cleavage at a junction such as a reciprocal single-stranded crossover between two homologous DNA duplexes (Holliday junction).</text>
        <dbReference type="EC" id="3.1.21.10"/>
    </reaction>
</comment>
<gene>
    <name evidence="13" type="primary">ruvC</name>
    <name evidence="15" type="ORF">HMPREF3233_01602</name>
</gene>
<dbReference type="CDD" id="cd16962">
    <property type="entry name" value="RuvC"/>
    <property type="match status" value="1"/>
</dbReference>
<evidence type="ECO:0000256" key="9">
    <source>
        <dbReference type="ARBA" id="ARBA00023125"/>
    </source>
</evidence>
<evidence type="ECO:0000256" key="7">
    <source>
        <dbReference type="ARBA" id="ARBA00022801"/>
    </source>
</evidence>
<accession>A0A133S2D1</accession>
<dbReference type="GO" id="GO:0008821">
    <property type="term" value="F:crossover junction DNA endonuclease activity"/>
    <property type="evidence" value="ECO:0007669"/>
    <property type="project" value="UniProtKB-UniRule"/>
</dbReference>
<dbReference type="PANTHER" id="PTHR30194:SF3">
    <property type="entry name" value="CROSSOVER JUNCTION ENDODEOXYRIBONUCLEASE RUVC"/>
    <property type="match status" value="1"/>
</dbReference>
<evidence type="ECO:0000256" key="3">
    <source>
        <dbReference type="ARBA" id="ARBA00022722"/>
    </source>
</evidence>
<evidence type="ECO:0000256" key="11">
    <source>
        <dbReference type="ARBA" id="ARBA00023204"/>
    </source>
</evidence>
<keyword evidence="9 13" id="KW-0238">DNA-binding</keyword>
<evidence type="ECO:0000256" key="12">
    <source>
        <dbReference type="ARBA" id="ARBA00029354"/>
    </source>
</evidence>
<keyword evidence="3 13" id="KW-0540">Nuclease</keyword>
<dbReference type="PANTHER" id="PTHR30194">
    <property type="entry name" value="CROSSOVER JUNCTION ENDODEOXYRIBONUCLEASE RUVC"/>
    <property type="match status" value="1"/>
</dbReference>
<dbReference type="RefSeq" id="WP_060807825.1">
    <property type="nucleotide sequence ID" value="NZ_KQ958119.1"/>
</dbReference>
<keyword evidence="5 13" id="KW-0255">Endonuclease</keyword>
<evidence type="ECO:0000256" key="1">
    <source>
        <dbReference type="ARBA" id="ARBA00009518"/>
    </source>
</evidence>